<keyword evidence="1" id="KW-0808">Transferase</keyword>
<keyword evidence="3" id="KW-1185">Reference proteome</keyword>
<evidence type="ECO:0008006" key="4">
    <source>
        <dbReference type="Google" id="ProtNLM"/>
    </source>
</evidence>
<evidence type="ECO:0000313" key="3">
    <source>
        <dbReference type="Proteomes" id="UP000315295"/>
    </source>
</evidence>
<dbReference type="PANTHER" id="PTHR31896:SF43">
    <property type="entry name" value="PROTEIN ENHANCED PSEUDOMONAS SUSCEPTIBILITY 1"/>
    <property type="match status" value="1"/>
</dbReference>
<name>A0A540KW29_MALBA</name>
<evidence type="ECO:0000256" key="1">
    <source>
        <dbReference type="ARBA" id="ARBA00022679"/>
    </source>
</evidence>
<sequence>MGGIRIFTTSSVKAASPDKKVSIPRVKSMGPSGALFVHAKADGVTPSDIKHSLYVPHHVRSFFLLNGAQNYEGTSRPLLAVQATELADGIFIGCTMNHTVADGTSFWHFFNSWSEISRGSDFVSKAPLLERSFLDGTISTPIRIPIFPNTPGRDQVFDDKVIDKINIPAASSYRLIIGTRSRLNPPLPQQYFGNALQAGTVTKKAGDVLERGTGSVAWEMNKMVALHTEEKVRSFLECWVREPELMTVDNLTGKALVTSSSPRFDVYGNEFGWGRPVGVRTGAGNKSHGKISVFAGDEEGSIDVEACLLAETLGPSGMIRNSWMRSQ</sequence>
<dbReference type="InterPro" id="IPR051283">
    <property type="entry name" value="Sec_Metabolite_Acyltrans"/>
</dbReference>
<dbReference type="STRING" id="106549.A0A540KW29"/>
<proteinExistence type="predicted"/>
<dbReference type="Proteomes" id="UP000315295">
    <property type="component" value="Unassembled WGS sequence"/>
</dbReference>
<organism evidence="2 3">
    <name type="scientific">Malus baccata</name>
    <name type="common">Siberian crab apple</name>
    <name type="synonym">Pyrus baccata</name>
    <dbReference type="NCBI Taxonomy" id="106549"/>
    <lineage>
        <taxon>Eukaryota</taxon>
        <taxon>Viridiplantae</taxon>
        <taxon>Streptophyta</taxon>
        <taxon>Embryophyta</taxon>
        <taxon>Tracheophyta</taxon>
        <taxon>Spermatophyta</taxon>
        <taxon>Magnoliopsida</taxon>
        <taxon>eudicotyledons</taxon>
        <taxon>Gunneridae</taxon>
        <taxon>Pentapetalae</taxon>
        <taxon>rosids</taxon>
        <taxon>fabids</taxon>
        <taxon>Rosales</taxon>
        <taxon>Rosaceae</taxon>
        <taxon>Amygdaloideae</taxon>
        <taxon>Maleae</taxon>
        <taxon>Malus</taxon>
    </lineage>
</organism>
<gene>
    <name evidence="2" type="ORF">C1H46_036007</name>
</gene>
<dbReference type="InterPro" id="IPR023213">
    <property type="entry name" value="CAT-like_dom_sf"/>
</dbReference>
<comment type="caution">
    <text evidence="2">The sequence shown here is derived from an EMBL/GenBank/DDBJ whole genome shotgun (WGS) entry which is preliminary data.</text>
</comment>
<dbReference type="AlphaFoldDB" id="A0A540KW29"/>
<dbReference type="GO" id="GO:0016740">
    <property type="term" value="F:transferase activity"/>
    <property type="evidence" value="ECO:0007669"/>
    <property type="project" value="UniProtKB-KW"/>
</dbReference>
<dbReference type="PANTHER" id="PTHR31896">
    <property type="entry name" value="FAMILY REGULATORY PROTEIN, PUTATIVE (AFU_ORTHOLOGUE AFUA_3G14730)-RELATED"/>
    <property type="match status" value="1"/>
</dbReference>
<dbReference type="EMBL" id="VIEB01000908">
    <property type="protein sequence ID" value="TQD78441.1"/>
    <property type="molecule type" value="Genomic_DNA"/>
</dbReference>
<protein>
    <recommendedName>
        <fullName evidence="4">Acetyltransferase</fullName>
    </recommendedName>
</protein>
<evidence type="ECO:0000313" key="2">
    <source>
        <dbReference type="EMBL" id="TQD78441.1"/>
    </source>
</evidence>
<dbReference type="Pfam" id="PF02458">
    <property type="entry name" value="Transferase"/>
    <property type="match status" value="2"/>
</dbReference>
<accession>A0A540KW29</accession>
<dbReference type="Gene3D" id="3.30.559.10">
    <property type="entry name" value="Chloramphenicol acetyltransferase-like domain"/>
    <property type="match status" value="2"/>
</dbReference>
<reference evidence="2 3" key="1">
    <citation type="journal article" date="2019" name="G3 (Bethesda)">
        <title>Sequencing of a Wild Apple (Malus baccata) Genome Unravels the Differences Between Cultivated and Wild Apple Species Regarding Disease Resistance and Cold Tolerance.</title>
        <authorList>
            <person name="Chen X."/>
        </authorList>
    </citation>
    <scope>NUCLEOTIDE SEQUENCE [LARGE SCALE GENOMIC DNA]</scope>
    <source>
        <strain evidence="3">cv. Shandingzi</strain>
        <tissue evidence="2">Leaves</tissue>
    </source>
</reference>